<dbReference type="OrthoDB" id="5647122at2"/>
<dbReference type="AlphaFoldDB" id="A0A0W0Z2K8"/>
<feature type="coiled-coil region" evidence="1">
    <location>
        <begin position="149"/>
        <end position="176"/>
    </location>
</feature>
<dbReference type="PATRIC" id="fig|1122169.6.peg.844"/>
<dbReference type="SUPFAM" id="SSF58026">
    <property type="entry name" value="Delta-sleep-inducing peptide immunoreactive peptide"/>
    <property type="match status" value="1"/>
</dbReference>
<keyword evidence="3" id="KW-1185">Reference proteome</keyword>
<evidence type="ECO:0000313" key="3">
    <source>
        <dbReference type="Proteomes" id="UP000054600"/>
    </source>
</evidence>
<keyword evidence="1" id="KW-0175">Coiled coil</keyword>
<sequence>MPISKEFLPLFKDFVTNYKIKGTPAFYTWAKEHNHTQISQFFDELLALIDSNQESFHDASIIDHLNVTVLLSANTNRYLLECWIDFLTKYNEATKSYSPISSMDGQTPVHIQVAPEGTKSERMLIDLKKALETTQQAFALSQQANSTEIALLKRQLAEFKEQNARLSTENRLLKDQVRNEQMFRDLHPQISSAQEQLSSFAALIQTLSEVTGKKPEAVPPPVVFVTEHTETSTAPVPVAPVIPVVKTEPEPAPIINNQSTTTAPLPPPPPRIISPPAPAVATTTPVKPTFFPKPAKASTGSLFSELAAVLKEREANAASNTTPTIGEKKSL</sequence>
<evidence type="ECO:0000256" key="1">
    <source>
        <dbReference type="SAM" id="Coils"/>
    </source>
</evidence>
<organism evidence="2 3">
    <name type="scientific">Legionella shakespearei DSM 23087</name>
    <dbReference type="NCBI Taxonomy" id="1122169"/>
    <lineage>
        <taxon>Bacteria</taxon>
        <taxon>Pseudomonadati</taxon>
        <taxon>Pseudomonadota</taxon>
        <taxon>Gammaproteobacteria</taxon>
        <taxon>Legionellales</taxon>
        <taxon>Legionellaceae</taxon>
        <taxon>Legionella</taxon>
    </lineage>
</organism>
<protein>
    <submittedName>
        <fullName evidence="2">VipA</fullName>
    </submittedName>
</protein>
<comment type="caution">
    <text evidence="2">The sequence shown here is derived from an EMBL/GenBank/DDBJ whole genome shotgun (WGS) entry which is preliminary data.</text>
</comment>
<dbReference type="EMBL" id="LNYW01000024">
    <property type="protein sequence ID" value="KTD63392.1"/>
    <property type="molecule type" value="Genomic_DNA"/>
</dbReference>
<accession>A0A0W0Z2K8</accession>
<proteinExistence type="predicted"/>
<reference evidence="2 3" key="1">
    <citation type="submission" date="2015-11" db="EMBL/GenBank/DDBJ databases">
        <title>Genomic analysis of 38 Legionella species identifies large and diverse effector repertoires.</title>
        <authorList>
            <person name="Burstein D."/>
            <person name="Amaro F."/>
            <person name="Zusman T."/>
            <person name="Lifshitz Z."/>
            <person name="Cohen O."/>
            <person name="Gilbert J.A."/>
            <person name="Pupko T."/>
            <person name="Shuman H.A."/>
            <person name="Segal G."/>
        </authorList>
    </citation>
    <scope>NUCLEOTIDE SEQUENCE [LARGE SCALE GENOMIC DNA]</scope>
    <source>
        <strain evidence="2 3">ATCC 49655</strain>
    </source>
</reference>
<dbReference type="Proteomes" id="UP000054600">
    <property type="component" value="Unassembled WGS sequence"/>
</dbReference>
<name>A0A0W0Z2K8_9GAMM</name>
<evidence type="ECO:0000313" key="2">
    <source>
        <dbReference type="EMBL" id="KTD63392.1"/>
    </source>
</evidence>
<dbReference type="RefSeq" id="WP_018577108.1">
    <property type="nucleotide sequence ID" value="NZ_KB892394.1"/>
</dbReference>
<dbReference type="eggNOG" id="ENOG5031E7B">
    <property type="taxonomic scope" value="Bacteria"/>
</dbReference>
<gene>
    <name evidence="2" type="ORF">Lsha_0734</name>
</gene>